<dbReference type="RefSeq" id="WP_059749637.1">
    <property type="nucleotide sequence ID" value="NZ_CP013416.1"/>
</dbReference>
<dbReference type="EMBL" id="LOXM01000036">
    <property type="protein sequence ID" value="KVG73825.1"/>
    <property type="molecule type" value="Genomic_DNA"/>
</dbReference>
<reference evidence="3 4" key="1">
    <citation type="submission" date="2015-11" db="EMBL/GenBank/DDBJ databases">
        <title>Expanding the genomic diversity of Burkholderia species for the development of highly accurate diagnostics.</title>
        <authorList>
            <person name="Sahl J."/>
            <person name="Keim P."/>
            <person name="Wagner D."/>
        </authorList>
    </citation>
    <scope>NUCLEOTIDE SEQUENCE [LARGE SCALE GENOMIC DNA]</scope>
    <source>
        <strain evidence="3 4">MSMB2036</strain>
    </source>
</reference>
<feature type="transmembrane region" description="Helical" evidence="2">
    <location>
        <begin position="240"/>
        <end position="258"/>
    </location>
</feature>
<feature type="transmembrane region" description="Helical" evidence="2">
    <location>
        <begin position="211"/>
        <end position="234"/>
    </location>
</feature>
<accession>A0A103RTP4</accession>
<keyword evidence="2" id="KW-0472">Membrane</keyword>
<keyword evidence="2" id="KW-0812">Transmembrane</keyword>
<feature type="coiled-coil region" evidence="1">
    <location>
        <begin position="127"/>
        <end position="182"/>
    </location>
</feature>
<feature type="transmembrane region" description="Helical" evidence="2">
    <location>
        <begin position="185"/>
        <end position="204"/>
    </location>
</feature>
<dbReference type="OrthoDB" id="7255862at2"/>
<evidence type="ECO:0000256" key="1">
    <source>
        <dbReference type="SAM" id="Coils"/>
    </source>
</evidence>
<keyword evidence="2" id="KW-1133">Transmembrane helix</keyword>
<organism evidence="3 4">
    <name type="scientific">Burkholderia ubonensis</name>
    <dbReference type="NCBI Taxonomy" id="101571"/>
    <lineage>
        <taxon>Bacteria</taxon>
        <taxon>Pseudomonadati</taxon>
        <taxon>Pseudomonadota</taxon>
        <taxon>Betaproteobacteria</taxon>
        <taxon>Burkholderiales</taxon>
        <taxon>Burkholderiaceae</taxon>
        <taxon>Burkholderia</taxon>
        <taxon>Burkholderia cepacia complex</taxon>
    </lineage>
</organism>
<protein>
    <submittedName>
        <fullName evidence="3">Serine endopeptidase</fullName>
    </submittedName>
</protein>
<dbReference type="Proteomes" id="UP000064029">
    <property type="component" value="Unassembled WGS sequence"/>
</dbReference>
<evidence type="ECO:0000256" key="2">
    <source>
        <dbReference type="SAM" id="Phobius"/>
    </source>
</evidence>
<evidence type="ECO:0000313" key="3">
    <source>
        <dbReference type="EMBL" id="KVG73825.1"/>
    </source>
</evidence>
<name>A0A103RTP4_9BURK</name>
<feature type="transmembrane region" description="Helical" evidence="2">
    <location>
        <begin position="18"/>
        <end position="38"/>
    </location>
</feature>
<evidence type="ECO:0000313" key="4">
    <source>
        <dbReference type="Proteomes" id="UP000064029"/>
    </source>
</evidence>
<keyword evidence="1" id="KW-0175">Coiled coil</keyword>
<proteinExistence type="predicted"/>
<comment type="caution">
    <text evidence="3">The sequence shown here is derived from an EMBL/GenBank/DDBJ whole genome shotgun (WGS) entry which is preliminary data.</text>
</comment>
<dbReference type="AlphaFoldDB" id="A0A103RTP4"/>
<sequence length="359" mass="39607">MTISTKGLRLAEVWFQRALWIIAIVFAGFLIGLGGLIVGDLPRVEVTLDRDAFIDRQAAAPLRQTLAKLSADLTANRDATEQASMLLTAAEQDTQQAREAFRATIASRHATERAEQDPAVLAHARALEAATQRERDAQARIGTLKQAAQALEREQGATRLALGELEAQADRKLEAAQRTQELRVFGIRLLFTLPLLLVAGWLFAKKRGSRYWPFVWGFIFFALYGFFVELVPYLPSYGGYVRYLVGIVLTIAVGQYAIRALSRYLEQKRHEEQQPDVSRRKAIDFATAYARIAKKVCPGCERPLDTADPNANFCPHCGICVFNACGQCRTRKNAFSRFCPSCGAFAGATAPATPPTPAA</sequence>
<gene>
    <name evidence="3" type="ORF">WJ33_16090</name>
</gene>